<sequence>MSTPVPGPDAGDGRSADLGRWFSTALPGTALGALGRRRAWGPLASSAYGRRSSPAELADGLSLLHGKPVAVLTGAGISTGSGLPDYRGPHAVPRSPMTYQEFTGSDLARRRYWARSSVGWTRFRAARPNPGHIALARLGPALPILGVITQNVDDLHRRAGSAPVVDLHGRLDRVRCLGCDALIGREGLHRRLLAMNPGFAARLDQLAREAETAPDGDAEVDRTHDFRYPPCALCGGVLKPDVVFFGESARPGTVHRATALVEAAQALLVLGSSLSVQSGLRLVRRAEAAGAAVVILGDGPTRGDDRATLRLHGLLDPVLTGWAEQLGR</sequence>
<dbReference type="Pfam" id="PF02146">
    <property type="entry name" value="SIR2"/>
    <property type="match status" value="1"/>
</dbReference>
<dbReference type="InterPro" id="IPR050134">
    <property type="entry name" value="NAD-dep_sirtuin_deacylases"/>
</dbReference>
<reference evidence="6 7" key="1">
    <citation type="submission" date="2024-09" db="EMBL/GenBank/DDBJ databases">
        <authorList>
            <person name="Sun Q."/>
            <person name="Mori K."/>
        </authorList>
    </citation>
    <scope>NUCLEOTIDE SEQUENCE [LARGE SCALE GENOMIC DNA]</scope>
    <source>
        <strain evidence="6 7">CICC 10874</strain>
    </source>
</reference>
<proteinExistence type="predicted"/>
<feature type="active site" description="Proton acceptor" evidence="4">
    <location>
        <position position="168"/>
    </location>
</feature>
<feature type="domain" description="Deacetylase sirtuin-type" evidence="5">
    <location>
        <begin position="47"/>
        <end position="328"/>
    </location>
</feature>
<dbReference type="Proteomes" id="UP001589793">
    <property type="component" value="Unassembled WGS sequence"/>
</dbReference>
<evidence type="ECO:0000313" key="6">
    <source>
        <dbReference type="EMBL" id="MFC0672728.1"/>
    </source>
</evidence>
<dbReference type="SUPFAM" id="SSF52467">
    <property type="entry name" value="DHS-like NAD/FAD-binding domain"/>
    <property type="match status" value="1"/>
</dbReference>
<dbReference type="PANTHER" id="PTHR11085:SF10">
    <property type="entry name" value="NAD-DEPENDENT PROTEIN DEACYLASE SIRTUIN-5, MITOCHONDRIAL-RELATED"/>
    <property type="match status" value="1"/>
</dbReference>
<dbReference type="Gene3D" id="3.30.1600.10">
    <property type="entry name" value="SIR2/SIRT2 'Small Domain"/>
    <property type="match status" value="1"/>
</dbReference>
<feature type="binding site" evidence="4">
    <location>
        <position position="179"/>
    </location>
    <ligand>
        <name>Zn(2+)</name>
        <dbReference type="ChEBI" id="CHEBI:29105"/>
    </ligand>
</feature>
<keyword evidence="2 6" id="KW-0808">Transferase</keyword>
<evidence type="ECO:0000256" key="3">
    <source>
        <dbReference type="ARBA" id="ARBA00023027"/>
    </source>
</evidence>
<feature type="binding site" evidence="4">
    <location>
        <position position="176"/>
    </location>
    <ligand>
        <name>Zn(2+)</name>
        <dbReference type="ChEBI" id="CHEBI:29105"/>
    </ligand>
</feature>
<dbReference type="InterPro" id="IPR026591">
    <property type="entry name" value="Sirtuin_cat_small_dom_sf"/>
</dbReference>
<dbReference type="GO" id="GO:0034979">
    <property type="term" value="F:NAD-dependent protein lysine deacetylase activity"/>
    <property type="evidence" value="ECO:0007669"/>
    <property type="project" value="UniProtKB-EC"/>
</dbReference>
<keyword evidence="4" id="KW-0862">Zinc</keyword>
<dbReference type="EC" id="2.3.1.286" evidence="1"/>
<keyword evidence="4" id="KW-0479">Metal-binding</keyword>
<dbReference type="PROSITE" id="PS50305">
    <property type="entry name" value="SIRTUIN"/>
    <property type="match status" value="1"/>
</dbReference>
<dbReference type="InterPro" id="IPR029035">
    <property type="entry name" value="DHS-like_NAD/FAD-binding_dom"/>
</dbReference>
<evidence type="ECO:0000256" key="4">
    <source>
        <dbReference type="PROSITE-ProRule" id="PRU00236"/>
    </source>
</evidence>
<dbReference type="InterPro" id="IPR003000">
    <property type="entry name" value="Sirtuin"/>
</dbReference>
<accession>A0ABV6R9T1</accession>
<evidence type="ECO:0000259" key="5">
    <source>
        <dbReference type="PROSITE" id="PS50305"/>
    </source>
</evidence>
<gene>
    <name evidence="6" type="ORF">ACFFF6_02025</name>
</gene>
<organism evidence="6 7">
    <name type="scientific">Brachybacterium hainanense</name>
    <dbReference type="NCBI Taxonomy" id="1541174"/>
    <lineage>
        <taxon>Bacteria</taxon>
        <taxon>Bacillati</taxon>
        <taxon>Actinomycetota</taxon>
        <taxon>Actinomycetes</taxon>
        <taxon>Micrococcales</taxon>
        <taxon>Dermabacteraceae</taxon>
        <taxon>Brachybacterium</taxon>
    </lineage>
</organism>
<comment type="caution">
    <text evidence="6">The sequence shown here is derived from an EMBL/GenBank/DDBJ whole genome shotgun (WGS) entry which is preliminary data.</text>
</comment>
<dbReference type="PANTHER" id="PTHR11085">
    <property type="entry name" value="NAD-DEPENDENT PROTEIN DEACYLASE SIRTUIN-5, MITOCHONDRIAL-RELATED"/>
    <property type="match status" value="1"/>
</dbReference>
<dbReference type="Gene3D" id="3.40.50.1220">
    <property type="entry name" value="TPP-binding domain"/>
    <property type="match status" value="1"/>
</dbReference>
<name>A0ABV6R9T1_9MICO</name>
<protein>
    <recommendedName>
        <fullName evidence="1">protein acetyllysine N-acetyltransferase</fullName>
        <ecNumber evidence="1">2.3.1.286</ecNumber>
    </recommendedName>
</protein>
<keyword evidence="3" id="KW-0520">NAD</keyword>
<keyword evidence="7" id="KW-1185">Reference proteome</keyword>
<keyword evidence="6" id="KW-0012">Acyltransferase</keyword>
<evidence type="ECO:0000256" key="2">
    <source>
        <dbReference type="ARBA" id="ARBA00022679"/>
    </source>
</evidence>
<evidence type="ECO:0000256" key="1">
    <source>
        <dbReference type="ARBA" id="ARBA00012928"/>
    </source>
</evidence>
<dbReference type="InterPro" id="IPR026590">
    <property type="entry name" value="Ssirtuin_cat_dom"/>
</dbReference>
<feature type="binding site" evidence="4">
    <location>
        <position position="234"/>
    </location>
    <ligand>
        <name>Zn(2+)</name>
        <dbReference type="ChEBI" id="CHEBI:29105"/>
    </ligand>
</feature>
<evidence type="ECO:0000313" key="7">
    <source>
        <dbReference type="Proteomes" id="UP001589793"/>
    </source>
</evidence>
<feature type="binding site" evidence="4">
    <location>
        <position position="231"/>
    </location>
    <ligand>
        <name>Zn(2+)</name>
        <dbReference type="ChEBI" id="CHEBI:29105"/>
    </ligand>
</feature>
<dbReference type="EMBL" id="JBHLSV010000002">
    <property type="protein sequence ID" value="MFC0672728.1"/>
    <property type="molecule type" value="Genomic_DNA"/>
</dbReference>